<dbReference type="InterPro" id="IPR013249">
    <property type="entry name" value="RNA_pol_sigma70_r4_t2"/>
</dbReference>
<evidence type="ECO:0000256" key="2">
    <source>
        <dbReference type="ARBA" id="ARBA00023015"/>
    </source>
</evidence>
<dbReference type="SUPFAM" id="SSF88659">
    <property type="entry name" value="Sigma3 and sigma4 domains of RNA polymerase sigma factors"/>
    <property type="match status" value="1"/>
</dbReference>
<evidence type="ECO:0000259" key="7">
    <source>
        <dbReference type="Pfam" id="PF04542"/>
    </source>
</evidence>
<dbReference type="InterPro" id="IPR007627">
    <property type="entry name" value="RNA_pol_sigma70_r2"/>
</dbReference>
<evidence type="ECO:0000256" key="4">
    <source>
        <dbReference type="ARBA" id="ARBA00023125"/>
    </source>
</evidence>
<feature type="domain" description="RNA polymerase sigma-70 region 2" evidence="7">
    <location>
        <begin position="17"/>
        <end position="83"/>
    </location>
</feature>
<keyword evidence="5 6" id="KW-0804">Transcription</keyword>
<evidence type="ECO:0000259" key="8">
    <source>
        <dbReference type="Pfam" id="PF08281"/>
    </source>
</evidence>
<dbReference type="Pfam" id="PF04542">
    <property type="entry name" value="Sigma70_r2"/>
    <property type="match status" value="1"/>
</dbReference>
<feature type="domain" description="RNA polymerase sigma factor 70 region 4 type 2" evidence="8">
    <location>
        <begin position="128"/>
        <end position="170"/>
    </location>
</feature>
<dbReference type="EMBL" id="JBHUHQ010000019">
    <property type="protein sequence ID" value="MFD2045538.1"/>
    <property type="molecule type" value="Genomic_DNA"/>
</dbReference>
<proteinExistence type="inferred from homology"/>
<dbReference type="NCBIfam" id="TIGR02937">
    <property type="entry name" value="sigma70-ECF"/>
    <property type="match status" value="1"/>
</dbReference>
<dbReference type="Gene3D" id="1.10.1740.10">
    <property type="match status" value="1"/>
</dbReference>
<name>A0ABW4W453_9BACI</name>
<dbReference type="RefSeq" id="WP_377558176.1">
    <property type="nucleotide sequence ID" value="NZ_JBHUHQ010000019.1"/>
</dbReference>
<dbReference type="PANTHER" id="PTHR43133:SF51">
    <property type="entry name" value="RNA POLYMERASE SIGMA FACTOR"/>
    <property type="match status" value="1"/>
</dbReference>
<evidence type="ECO:0000313" key="10">
    <source>
        <dbReference type="Proteomes" id="UP001597383"/>
    </source>
</evidence>
<dbReference type="Proteomes" id="UP001597383">
    <property type="component" value="Unassembled WGS sequence"/>
</dbReference>
<dbReference type="InterPro" id="IPR013324">
    <property type="entry name" value="RNA_pol_sigma_r3/r4-like"/>
</dbReference>
<protein>
    <recommendedName>
        <fullName evidence="6">RNA polymerase sigma factor</fullName>
    </recommendedName>
</protein>
<dbReference type="InterPro" id="IPR039425">
    <property type="entry name" value="RNA_pol_sigma-70-like"/>
</dbReference>
<organism evidence="9 10">
    <name type="scientific">Ornithinibacillus salinisoli</name>
    <dbReference type="NCBI Taxonomy" id="1848459"/>
    <lineage>
        <taxon>Bacteria</taxon>
        <taxon>Bacillati</taxon>
        <taxon>Bacillota</taxon>
        <taxon>Bacilli</taxon>
        <taxon>Bacillales</taxon>
        <taxon>Bacillaceae</taxon>
        <taxon>Ornithinibacillus</taxon>
    </lineage>
</organism>
<gene>
    <name evidence="9" type="ORF">ACFSJF_14765</name>
</gene>
<dbReference type="InterPro" id="IPR014284">
    <property type="entry name" value="RNA_pol_sigma-70_dom"/>
</dbReference>
<reference evidence="10" key="1">
    <citation type="journal article" date="2019" name="Int. J. Syst. Evol. Microbiol.">
        <title>The Global Catalogue of Microorganisms (GCM) 10K type strain sequencing project: providing services to taxonomists for standard genome sequencing and annotation.</title>
        <authorList>
            <consortium name="The Broad Institute Genomics Platform"/>
            <consortium name="The Broad Institute Genome Sequencing Center for Infectious Disease"/>
            <person name="Wu L."/>
            <person name="Ma J."/>
        </authorList>
    </citation>
    <scope>NUCLEOTIDE SEQUENCE [LARGE SCALE GENOMIC DNA]</scope>
    <source>
        <strain evidence="10">R28</strain>
    </source>
</reference>
<accession>A0ABW4W453</accession>
<sequence>MKKSTIITQKDNYEKTLFEMFYDRIFRTALYIVKDEHLAQDVVQETFVKAFRKINTVKDGDKVGAWLGSIATRTSIDILRKRRNYLPLDNVNIDERVSNGVENFPVENIVEEKLLKELLQKNIRILEPSEYREIILLKYEYELKDREIAEVLGICTNTVKTRLRRARLKLKTILQEKVKEEDYL</sequence>
<dbReference type="PROSITE" id="PS01063">
    <property type="entry name" value="SIGMA70_ECF"/>
    <property type="match status" value="1"/>
</dbReference>
<keyword evidence="3 6" id="KW-0731">Sigma factor</keyword>
<evidence type="ECO:0000256" key="5">
    <source>
        <dbReference type="ARBA" id="ARBA00023163"/>
    </source>
</evidence>
<dbReference type="InterPro" id="IPR036388">
    <property type="entry name" value="WH-like_DNA-bd_sf"/>
</dbReference>
<keyword evidence="10" id="KW-1185">Reference proteome</keyword>
<dbReference type="InterPro" id="IPR000838">
    <property type="entry name" value="RNA_pol_sigma70_ECF_CS"/>
</dbReference>
<comment type="similarity">
    <text evidence="1 6">Belongs to the sigma-70 factor family. ECF subfamily.</text>
</comment>
<dbReference type="SUPFAM" id="SSF88946">
    <property type="entry name" value="Sigma2 domain of RNA polymerase sigma factors"/>
    <property type="match status" value="1"/>
</dbReference>
<evidence type="ECO:0000256" key="6">
    <source>
        <dbReference type="RuleBase" id="RU000716"/>
    </source>
</evidence>
<dbReference type="CDD" id="cd06171">
    <property type="entry name" value="Sigma70_r4"/>
    <property type="match status" value="1"/>
</dbReference>
<comment type="caution">
    <text evidence="9">The sequence shown here is derived from an EMBL/GenBank/DDBJ whole genome shotgun (WGS) entry which is preliminary data.</text>
</comment>
<dbReference type="PANTHER" id="PTHR43133">
    <property type="entry name" value="RNA POLYMERASE ECF-TYPE SIGMA FACTO"/>
    <property type="match status" value="1"/>
</dbReference>
<dbReference type="InterPro" id="IPR013325">
    <property type="entry name" value="RNA_pol_sigma_r2"/>
</dbReference>
<keyword evidence="2 6" id="KW-0805">Transcription regulation</keyword>
<evidence type="ECO:0000256" key="3">
    <source>
        <dbReference type="ARBA" id="ARBA00023082"/>
    </source>
</evidence>
<evidence type="ECO:0000313" key="9">
    <source>
        <dbReference type="EMBL" id="MFD2045538.1"/>
    </source>
</evidence>
<evidence type="ECO:0000256" key="1">
    <source>
        <dbReference type="ARBA" id="ARBA00010641"/>
    </source>
</evidence>
<dbReference type="Pfam" id="PF08281">
    <property type="entry name" value="Sigma70_r4_2"/>
    <property type="match status" value="1"/>
</dbReference>
<dbReference type="Gene3D" id="1.10.10.10">
    <property type="entry name" value="Winged helix-like DNA-binding domain superfamily/Winged helix DNA-binding domain"/>
    <property type="match status" value="1"/>
</dbReference>
<keyword evidence="4 6" id="KW-0238">DNA-binding</keyword>